<gene>
    <name evidence="1" type="ORF">SEMRO_102_G052240.1</name>
</gene>
<proteinExistence type="predicted"/>
<protein>
    <submittedName>
        <fullName evidence="1">Uncharacterized protein</fullName>
    </submittedName>
</protein>
<dbReference type="Proteomes" id="UP001153069">
    <property type="component" value="Unassembled WGS sequence"/>
</dbReference>
<dbReference type="AlphaFoldDB" id="A0A9N8DEI6"/>
<evidence type="ECO:0000313" key="1">
    <source>
        <dbReference type="EMBL" id="CAB9501219.1"/>
    </source>
</evidence>
<reference evidence="1" key="1">
    <citation type="submission" date="2020-06" db="EMBL/GenBank/DDBJ databases">
        <authorList>
            <consortium name="Plant Systems Biology data submission"/>
        </authorList>
    </citation>
    <scope>NUCLEOTIDE SEQUENCE</scope>
    <source>
        <strain evidence="1">D6</strain>
    </source>
</reference>
<keyword evidence="2" id="KW-1185">Reference proteome</keyword>
<dbReference type="OrthoDB" id="56741at2759"/>
<evidence type="ECO:0000313" key="2">
    <source>
        <dbReference type="Proteomes" id="UP001153069"/>
    </source>
</evidence>
<sequence>MCFEVSGQKSEGLSCYSETCGRLAWYILSAPLIVNECTDVEVIKSTDQKIWVDMMHWTNCMAALTKDYICEMQKLPKPNWWCHNGMLKRTTKVALYFLKKFQADDKETINRMSFIRACALSGFISKGKCCGEISLVELVQRVSVECTTEEMKEASSLFKVVQSEKGEDHAKEAGFFAELITRVEEQVRNSGDSVIPARGISEAGLWVVIHGLVSPPGLAMNNKIGLVCMDGLEDGRVAVKVDGILSPKRIKPRNL</sequence>
<accession>A0A9N8DEI6</accession>
<dbReference type="EMBL" id="CAICTM010000101">
    <property type="protein sequence ID" value="CAB9501219.1"/>
    <property type="molecule type" value="Genomic_DNA"/>
</dbReference>
<organism evidence="1 2">
    <name type="scientific">Seminavis robusta</name>
    <dbReference type="NCBI Taxonomy" id="568900"/>
    <lineage>
        <taxon>Eukaryota</taxon>
        <taxon>Sar</taxon>
        <taxon>Stramenopiles</taxon>
        <taxon>Ochrophyta</taxon>
        <taxon>Bacillariophyta</taxon>
        <taxon>Bacillariophyceae</taxon>
        <taxon>Bacillariophycidae</taxon>
        <taxon>Naviculales</taxon>
        <taxon>Naviculaceae</taxon>
        <taxon>Seminavis</taxon>
    </lineage>
</organism>
<comment type="caution">
    <text evidence="1">The sequence shown here is derived from an EMBL/GenBank/DDBJ whole genome shotgun (WGS) entry which is preliminary data.</text>
</comment>
<name>A0A9N8DEI6_9STRA</name>